<dbReference type="EMBL" id="JAGETQ010000001">
    <property type="protein sequence ID" value="MBO1915762.1"/>
    <property type="molecule type" value="Genomic_DNA"/>
</dbReference>
<comment type="caution">
    <text evidence="7">The sequence shown here is derived from an EMBL/GenBank/DDBJ whole genome shotgun (WGS) entry which is preliminary data.</text>
</comment>
<sequence length="107" mass="12037">MTEEQRFWNAAIAHELRTPVTILRGRLQGLIDGVFQPDIKQFKSLLTQVEGLNRLIEDMRVISLADSGNLYLNRVNTDIKDEIDSAIQFSGIFLTTVNSCPVSISTQ</sequence>
<name>A0A939ST43_PRORE</name>
<evidence type="ECO:0000256" key="2">
    <source>
        <dbReference type="ARBA" id="ARBA00012438"/>
    </source>
</evidence>
<protein>
    <recommendedName>
        <fullName evidence="2">histidine kinase</fullName>
        <ecNumber evidence="2">2.7.13.3</ecNumber>
    </recommendedName>
</protein>
<evidence type="ECO:0000256" key="4">
    <source>
        <dbReference type="ARBA" id="ARBA00022679"/>
    </source>
</evidence>
<proteinExistence type="predicted"/>
<dbReference type="Gene3D" id="1.10.287.130">
    <property type="match status" value="1"/>
</dbReference>
<dbReference type="GO" id="GO:0000155">
    <property type="term" value="F:phosphorelay sensor kinase activity"/>
    <property type="evidence" value="ECO:0007669"/>
    <property type="project" value="InterPro"/>
</dbReference>
<comment type="catalytic activity">
    <reaction evidence="1">
        <text>ATP + protein L-histidine = ADP + protein N-phospho-L-histidine.</text>
        <dbReference type="EC" id="2.7.13.3"/>
    </reaction>
</comment>
<dbReference type="InterPro" id="IPR036097">
    <property type="entry name" value="HisK_dim/P_sf"/>
</dbReference>
<dbReference type="PANTHER" id="PTHR45453">
    <property type="entry name" value="PHOSPHATE REGULON SENSOR PROTEIN PHOR"/>
    <property type="match status" value="1"/>
</dbReference>
<evidence type="ECO:0000256" key="6">
    <source>
        <dbReference type="ARBA" id="ARBA00023012"/>
    </source>
</evidence>
<keyword evidence="3" id="KW-0597">Phosphoprotein</keyword>
<dbReference type="SUPFAM" id="SSF47384">
    <property type="entry name" value="Homodimeric domain of signal transducing histidine kinase"/>
    <property type="match status" value="1"/>
</dbReference>
<evidence type="ECO:0000313" key="7">
    <source>
        <dbReference type="EMBL" id="MBO1915762.1"/>
    </source>
</evidence>
<dbReference type="EC" id="2.7.13.3" evidence="2"/>
<gene>
    <name evidence="7" type="ORF">J4727_01680</name>
</gene>
<dbReference type="GO" id="GO:0005886">
    <property type="term" value="C:plasma membrane"/>
    <property type="evidence" value="ECO:0007669"/>
    <property type="project" value="TreeGrafter"/>
</dbReference>
<evidence type="ECO:0000313" key="8">
    <source>
        <dbReference type="Proteomes" id="UP000664477"/>
    </source>
</evidence>
<keyword evidence="6" id="KW-0902">Two-component regulatory system</keyword>
<dbReference type="AlphaFoldDB" id="A0A939ST43"/>
<reference evidence="7" key="1">
    <citation type="submission" date="2021-03" db="EMBL/GenBank/DDBJ databases">
        <title>Molecular epidemiology and mechanisms of colistin and carbapenem resistance in Enterobacteriaceae from clinical isolates, the environment and porcine samples in Pretoria, South Africa.</title>
        <authorList>
            <person name="Bogoshi D."/>
            <person name="Mbelle N.M."/>
            <person name="Naidoo V."/>
            <person name="Osei Sekyere J."/>
        </authorList>
    </citation>
    <scope>NUCLEOTIDE SEQUENCE</scope>
    <source>
        <strain evidence="7">C052</strain>
    </source>
</reference>
<dbReference type="CDD" id="cd00082">
    <property type="entry name" value="HisKA"/>
    <property type="match status" value="1"/>
</dbReference>
<keyword evidence="4" id="KW-0808">Transferase</keyword>
<dbReference type="SMART" id="SM00388">
    <property type="entry name" value="HisKA"/>
    <property type="match status" value="1"/>
</dbReference>
<dbReference type="GO" id="GO:0016036">
    <property type="term" value="P:cellular response to phosphate starvation"/>
    <property type="evidence" value="ECO:0007669"/>
    <property type="project" value="TreeGrafter"/>
</dbReference>
<keyword evidence="5" id="KW-0418">Kinase</keyword>
<accession>A0A939ST43</accession>
<evidence type="ECO:0000256" key="1">
    <source>
        <dbReference type="ARBA" id="ARBA00000085"/>
    </source>
</evidence>
<dbReference type="PANTHER" id="PTHR45453:SF1">
    <property type="entry name" value="PHOSPHATE REGULON SENSOR PROTEIN PHOR"/>
    <property type="match status" value="1"/>
</dbReference>
<dbReference type="InterPro" id="IPR050351">
    <property type="entry name" value="BphY/WalK/GraS-like"/>
</dbReference>
<organism evidence="7 8">
    <name type="scientific">Providencia rettgeri</name>
    <dbReference type="NCBI Taxonomy" id="587"/>
    <lineage>
        <taxon>Bacteria</taxon>
        <taxon>Pseudomonadati</taxon>
        <taxon>Pseudomonadota</taxon>
        <taxon>Gammaproteobacteria</taxon>
        <taxon>Enterobacterales</taxon>
        <taxon>Morganellaceae</taxon>
        <taxon>Providencia</taxon>
    </lineage>
</organism>
<dbReference type="Pfam" id="PF00512">
    <property type="entry name" value="HisKA"/>
    <property type="match status" value="1"/>
</dbReference>
<dbReference type="InterPro" id="IPR003661">
    <property type="entry name" value="HisK_dim/P_dom"/>
</dbReference>
<dbReference type="Proteomes" id="UP000664477">
    <property type="component" value="Unassembled WGS sequence"/>
</dbReference>
<evidence type="ECO:0000256" key="3">
    <source>
        <dbReference type="ARBA" id="ARBA00022553"/>
    </source>
</evidence>
<evidence type="ECO:0000256" key="5">
    <source>
        <dbReference type="ARBA" id="ARBA00022777"/>
    </source>
</evidence>
<dbReference type="GO" id="GO:0004721">
    <property type="term" value="F:phosphoprotein phosphatase activity"/>
    <property type="evidence" value="ECO:0007669"/>
    <property type="project" value="TreeGrafter"/>
</dbReference>